<dbReference type="AlphaFoldDB" id="A0A8J3XCC2"/>
<dbReference type="InterPro" id="IPR003658">
    <property type="entry name" value="Anti-sigma_ant"/>
</dbReference>
<organism evidence="4 5">
    <name type="scientific">Planotetraspora mira</name>
    <dbReference type="NCBI Taxonomy" id="58121"/>
    <lineage>
        <taxon>Bacteria</taxon>
        <taxon>Bacillati</taxon>
        <taxon>Actinomycetota</taxon>
        <taxon>Actinomycetes</taxon>
        <taxon>Streptosporangiales</taxon>
        <taxon>Streptosporangiaceae</taxon>
        <taxon>Planotetraspora</taxon>
    </lineage>
</organism>
<dbReference type="Proteomes" id="UP000650628">
    <property type="component" value="Unassembled WGS sequence"/>
</dbReference>
<dbReference type="GO" id="GO:0043856">
    <property type="term" value="F:anti-sigma factor antagonist activity"/>
    <property type="evidence" value="ECO:0007669"/>
    <property type="project" value="InterPro"/>
</dbReference>
<keyword evidence="5" id="KW-1185">Reference proteome</keyword>
<dbReference type="InterPro" id="IPR036513">
    <property type="entry name" value="STAS_dom_sf"/>
</dbReference>
<comment type="caution">
    <text evidence="4">The sequence shown here is derived from an EMBL/GenBank/DDBJ whole genome shotgun (WGS) entry which is preliminary data.</text>
</comment>
<name>A0A8J3XCC2_9ACTN</name>
<evidence type="ECO:0000313" key="5">
    <source>
        <dbReference type="Proteomes" id="UP000650628"/>
    </source>
</evidence>
<comment type="similarity">
    <text evidence="1 2">Belongs to the anti-sigma-factor antagonist family.</text>
</comment>
<dbReference type="NCBIfam" id="TIGR00377">
    <property type="entry name" value="ant_ant_sig"/>
    <property type="match status" value="1"/>
</dbReference>
<dbReference type="Pfam" id="PF01740">
    <property type="entry name" value="STAS"/>
    <property type="match status" value="1"/>
</dbReference>
<dbReference type="SUPFAM" id="SSF52091">
    <property type="entry name" value="SpoIIaa-like"/>
    <property type="match status" value="1"/>
</dbReference>
<evidence type="ECO:0000256" key="1">
    <source>
        <dbReference type="ARBA" id="ARBA00009013"/>
    </source>
</evidence>
<dbReference type="InterPro" id="IPR002645">
    <property type="entry name" value="STAS_dom"/>
</dbReference>
<protein>
    <recommendedName>
        <fullName evidence="2">Anti-sigma factor antagonist</fullName>
    </recommendedName>
</protein>
<dbReference type="PANTHER" id="PTHR33495">
    <property type="entry name" value="ANTI-SIGMA FACTOR ANTAGONIST TM_1081-RELATED-RELATED"/>
    <property type="match status" value="1"/>
</dbReference>
<dbReference type="PROSITE" id="PS50801">
    <property type="entry name" value="STAS"/>
    <property type="match status" value="1"/>
</dbReference>
<reference evidence="4 5" key="1">
    <citation type="submission" date="2021-01" db="EMBL/GenBank/DDBJ databases">
        <title>Whole genome shotgun sequence of Planotetraspora mira NBRC 15435.</title>
        <authorList>
            <person name="Komaki H."/>
            <person name="Tamura T."/>
        </authorList>
    </citation>
    <scope>NUCLEOTIDE SEQUENCE [LARGE SCALE GENOMIC DNA]</scope>
    <source>
        <strain evidence="4 5">NBRC 15435</strain>
    </source>
</reference>
<evidence type="ECO:0000313" key="4">
    <source>
        <dbReference type="EMBL" id="GII31323.1"/>
    </source>
</evidence>
<evidence type="ECO:0000259" key="3">
    <source>
        <dbReference type="PROSITE" id="PS50801"/>
    </source>
</evidence>
<dbReference type="Gene3D" id="3.30.750.24">
    <property type="entry name" value="STAS domain"/>
    <property type="match status" value="1"/>
</dbReference>
<proteinExistence type="inferred from homology"/>
<sequence length="116" mass="12519">MDPSSCTHPLWMVCRVTGEVDIATAHALREHLLTALDQPGHRILLDLSAVTFMDASGLDVLVFVKRMAVRRGGALRLLAPPAAICRLLTASGLLGHFAMSHELEAPEQTELILPAT</sequence>
<evidence type="ECO:0000256" key="2">
    <source>
        <dbReference type="RuleBase" id="RU003749"/>
    </source>
</evidence>
<dbReference type="CDD" id="cd07043">
    <property type="entry name" value="STAS_anti-anti-sigma_factors"/>
    <property type="match status" value="1"/>
</dbReference>
<feature type="domain" description="STAS" evidence="3">
    <location>
        <begin position="1"/>
        <end position="93"/>
    </location>
</feature>
<dbReference type="PANTHER" id="PTHR33495:SF2">
    <property type="entry name" value="ANTI-SIGMA FACTOR ANTAGONIST TM_1081-RELATED"/>
    <property type="match status" value="1"/>
</dbReference>
<gene>
    <name evidence="4" type="ORF">Pmi06nite_47650</name>
</gene>
<dbReference type="EMBL" id="BOOO01000024">
    <property type="protein sequence ID" value="GII31323.1"/>
    <property type="molecule type" value="Genomic_DNA"/>
</dbReference>
<accession>A0A8J3XCC2</accession>